<dbReference type="STRING" id="43265.A0A545V1S6"/>
<accession>A0A545V1S6</accession>
<dbReference type="PROSITE" id="PS00388">
    <property type="entry name" value="PROTEASOME_ALPHA_1"/>
    <property type="match status" value="1"/>
</dbReference>
<dbReference type="Gene3D" id="3.60.20.10">
    <property type="entry name" value="Glutamine Phosphoribosylpyrophosphate, subunit 1, domain 1"/>
    <property type="match status" value="1"/>
</dbReference>
<reference evidence="5 6" key="1">
    <citation type="journal article" date="2019" name="Appl. Microbiol. Biotechnol.">
        <title>Genome sequence of Isaria javanica and comparative genome analysis insights into family S53 peptidase evolution in fungal entomopathogens.</title>
        <authorList>
            <person name="Lin R."/>
            <person name="Zhang X."/>
            <person name="Xin B."/>
            <person name="Zou M."/>
            <person name="Gao Y."/>
            <person name="Qin F."/>
            <person name="Hu Q."/>
            <person name="Xie B."/>
            <person name="Cheng X."/>
        </authorList>
    </citation>
    <scope>NUCLEOTIDE SEQUENCE [LARGE SCALE GENOMIC DNA]</scope>
    <source>
        <strain evidence="5 6">IJ1G</strain>
    </source>
</reference>
<dbReference type="PROSITE" id="PS51475">
    <property type="entry name" value="PROTEASOME_ALPHA_2"/>
    <property type="match status" value="1"/>
</dbReference>
<name>A0A545V1S6_9HYPO</name>
<dbReference type="InterPro" id="IPR023332">
    <property type="entry name" value="Proteasome_alpha-type"/>
</dbReference>
<comment type="caution">
    <text evidence="5">The sequence shown here is derived from an EMBL/GenBank/DDBJ whole genome shotgun (WGS) entry which is preliminary data.</text>
</comment>
<dbReference type="InterPro" id="IPR000426">
    <property type="entry name" value="Proteasome_asu_N"/>
</dbReference>
<dbReference type="AlphaFoldDB" id="A0A545V1S6"/>
<evidence type="ECO:0000256" key="3">
    <source>
        <dbReference type="SAM" id="MobiDB-lite"/>
    </source>
</evidence>
<evidence type="ECO:0000256" key="1">
    <source>
        <dbReference type="ARBA" id="ARBA00022942"/>
    </source>
</evidence>
<dbReference type="CDD" id="cd03751">
    <property type="entry name" value="proteasome_alpha_type_3"/>
    <property type="match status" value="1"/>
</dbReference>
<gene>
    <name evidence="5" type="ORF">IF1G_05481</name>
</gene>
<dbReference type="Pfam" id="PF00227">
    <property type="entry name" value="Proteasome"/>
    <property type="match status" value="2"/>
</dbReference>
<dbReference type="Proteomes" id="UP000315783">
    <property type="component" value="Unassembled WGS sequence"/>
</dbReference>
<dbReference type="OrthoDB" id="40134at2759"/>
<dbReference type="EMBL" id="SPUK01000007">
    <property type="protein sequence ID" value="TQV95652.1"/>
    <property type="molecule type" value="Genomic_DNA"/>
</dbReference>
<dbReference type="SMART" id="SM00948">
    <property type="entry name" value="Proteasome_A_N"/>
    <property type="match status" value="1"/>
</dbReference>
<feature type="compositionally biased region" description="Basic and acidic residues" evidence="3">
    <location>
        <begin position="601"/>
        <end position="611"/>
    </location>
</feature>
<dbReference type="InterPro" id="IPR050115">
    <property type="entry name" value="Proteasome_alpha"/>
</dbReference>
<dbReference type="PANTHER" id="PTHR11599">
    <property type="entry name" value="PROTEASOME SUBUNIT ALPHA/BETA"/>
    <property type="match status" value="1"/>
</dbReference>
<protein>
    <submittedName>
        <fullName evidence="5">Proteasome component C1</fullName>
    </submittedName>
</protein>
<feature type="region of interest" description="Disordered" evidence="3">
    <location>
        <begin position="1"/>
        <end position="23"/>
    </location>
</feature>
<dbReference type="GO" id="GO:0019773">
    <property type="term" value="C:proteasome core complex, alpha-subunit complex"/>
    <property type="evidence" value="ECO:0007669"/>
    <property type="project" value="UniProtKB-UniRule"/>
</dbReference>
<feature type="compositionally biased region" description="Basic and acidic residues" evidence="3">
    <location>
        <begin position="572"/>
        <end position="591"/>
    </location>
</feature>
<feature type="domain" description="Proteasome alpha-type subunits" evidence="4">
    <location>
        <begin position="324"/>
        <end position="346"/>
    </location>
</feature>
<comment type="similarity">
    <text evidence="2">Belongs to the peptidase T1A family.</text>
</comment>
<evidence type="ECO:0000256" key="2">
    <source>
        <dbReference type="PROSITE-ProRule" id="PRU00808"/>
    </source>
</evidence>
<organism evidence="5 6">
    <name type="scientific">Cordyceps javanica</name>
    <dbReference type="NCBI Taxonomy" id="43265"/>
    <lineage>
        <taxon>Eukaryota</taxon>
        <taxon>Fungi</taxon>
        <taxon>Dikarya</taxon>
        <taxon>Ascomycota</taxon>
        <taxon>Pezizomycotina</taxon>
        <taxon>Sordariomycetes</taxon>
        <taxon>Hypocreomycetidae</taxon>
        <taxon>Hypocreales</taxon>
        <taxon>Cordycipitaceae</taxon>
        <taxon>Cordyceps</taxon>
    </lineage>
</organism>
<dbReference type="SUPFAM" id="SSF56235">
    <property type="entry name" value="N-terminal nucleophile aminohydrolases (Ntn hydrolases)"/>
    <property type="match status" value="1"/>
</dbReference>
<dbReference type="GO" id="GO:0006511">
    <property type="term" value="P:ubiquitin-dependent protein catabolic process"/>
    <property type="evidence" value="ECO:0007669"/>
    <property type="project" value="InterPro"/>
</dbReference>
<sequence>MSRTSQGRPVNSRTSQGRPINPRNPEWLKMMRLAIVPIGYARRLQWSFADLKGCFHLANWSVKRQDLDLTTGCASNGQCLLKPRAPIEVERMLNTAEPWLCAYNPAEDFPSTLEEQLCVETPFNNAMGLWAYIFPYLEGSAQAHLPGIVGRFSRWWCEGTNNRALEYYGKNKKFLWKTLAILTRIRKPSAAINWASGEEGISRDFTAPHILGVIANMAPMLPRKISMAEIAALVHLAEEVVVSPEYSQHKIIPITIFNLSDRSSSALPPNAPRRLRQKLPRKLSSSTYSQSSPILINHPALCINTTSAHQTRAILDPRQHGTGYDLLNSIFSPDGRNFQVEYAVKAVENGGTSIGIRCDEGVVLAVEKVVASKLAKAGANKRIGTVDSHIGVVYSGMVPDGRHFIDRARDESQSWRQNFKAPIPTADLASRMGSYLQAYTMYGSVRPFGITGIIGGVDTSEDTPVDGEVGSGPACGAGGKVEGKKHGGPFLYMVEPSGQYWGYYGAATGKGRQAAKAELEKLDLQAGGSMTLQQAVKEAARIIYVAQKDNKDKDFELEMTWISTADGPTKGRHVEVPKELREEAERLAKADDESDDEEEESDKKDDDKMEE</sequence>
<proteinExistence type="inferred from homology"/>
<keyword evidence="1 2" id="KW-0647">Proteasome</keyword>
<evidence type="ECO:0000259" key="4">
    <source>
        <dbReference type="PROSITE" id="PS00388"/>
    </source>
</evidence>
<feature type="compositionally biased region" description="Polar residues" evidence="3">
    <location>
        <begin position="1"/>
        <end position="18"/>
    </location>
</feature>
<dbReference type="Pfam" id="PF10584">
    <property type="entry name" value="Proteasome_A_N"/>
    <property type="match status" value="1"/>
</dbReference>
<dbReference type="InterPro" id="IPR001353">
    <property type="entry name" value="Proteasome_sua/b"/>
</dbReference>
<feature type="region of interest" description="Disordered" evidence="3">
    <location>
        <begin position="565"/>
        <end position="611"/>
    </location>
</feature>
<keyword evidence="6" id="KW-1185">Reference proteome</keyword>
<evidence type="ECO:0000313" key="6">
    <source>
        <dbReference type="Proteomes" id="UP000315783"/>
    </source>
</evidence>
<evidence type="ECO:0000313" key="5">
    <source>
        <dbReference type="EMBL" id="TQV95652.1"/>
    </source>
</evidence>
<dbReference type="InterPro" id="IPR029055">
    <property type="entry name" value="Ntn_hydrolases_N"/>
</dbReference>